<sequence>CSRQIHSKDSAEFDHITEDNRLSQDTYNNGMSAETNSATRPSDIATVEKTPTSEMRLFWKRRQLKKKINVGHGNKKLKGSEGLDSINVNIPIPISPKLQGVKSSRRSLLKEAMMNDGRKTSKIQRRFLINSSENKRFLSSSQSTSLHNEDVGGNGIMEMDYSPAHKRPPIHNEVFSP</sequence>
<gene>
    <name evidence="2" type="ORF">KI387_003474</name>
</gene>
<dbReference type="Proteomes" id="UP000824469">
    <property type="component" value="Unassembled WGS sequence"/>
</dbReference>
<feature type="non-terminal residue" evidence="2">
    <location>
        <position position="1"/>
    </location>
</feature>
<name>A0AA38GY91_TAXCH</name>
<comment type="caution">
    <text evidence="2">The sequence shown here is derived from an EMBL/GenBank/DDBJ whole genome shotgun (WGS) entry which is preliminary data.</text>
</comment>
<organism evidence="2 3">
    <name type="scientific">Taxus chinensis</name>
    <name type="common">Chinese yew</name>
    <name type="synonym">Taxus wallichiana var. chinensis</name>
    <dbReference type="NCBI Taxonomy" id="29808"/>
    <lineage>
        <taxon>Eukaryota</taxon>
        <taxon>Viridiplantae</taxon>
        <taxon>Streptophyta</taxon>
        <taxon>Embryophyta</taxon>
        <taxon>Tracheophyta</taxon>
        <taxon>Spermatophyta</taxon>
        <taxon>Pinopsida</taxon>
        <taxon>Pinidae</taxon>
        <taxon>Conifers II</taxon>
        <taxon>Cupressales</taxon>
        <taxon>Taxaceae</taxon>
        <taxon>Taxus</taxon>
    </lineage>
</organism>
<evidence type="ECO:0000313" key="3">
    <source>
        <dbReference type="Proteomes" id="UP000824469"/>
    </source>
</evidence>
<evidence type="ECO:0000256" key="1">
    <source>
        <dbReference type="SAM" id="MobiDB-lite"/>
    </source>
</evidence>
<feature type="compositionally biased region" description="Polar residues" evidence="1">
    <location>
        <begin position="23"/>
        <end position="40"/>
    </location>
</feature>
<evidence type="ECO:0000313" key="2">
    <source>
        <dbReference type="EMBL" id="KAH9331366.1"/>
    </source>
</evidence>
<feature type="region of interest" description="Disordered" evidence="1">
    <location>
        <begin position="137"/>
        <end position="177"/>
    </location>
</feature>
<feature type="compositionally biased region" description="Polar residues" evidence="1">
    <location>
        <begin position="137"/>
        <end position="146"/>
    </location>
</feature>
<feature type="region of interest" description="Disordered" evidence="1">
    <location>
        <begin position="1"/>
        <end position="40"/>
    </location>
</feature>
<proteinExistence type="predicted"/>
<dbReference type="Pfam" id="PF21529">
    <property type="entry name" value="GLV1-2"/>
    <property type="match status" value="1"/>
</dbReference>
<feature type="compositionally biased region" description="Basic and acidic residues" evidence="1">
    <location>
        <begin position="1"/>
        <end position="22"/>
    </location>
</feature>
<dbReference type="AlphaFoldDB" id="A0AA38GY91"/>
<dbReference type="EMBL" id="JAHRHJ020000001">
    <property type="protein sequence ID" value="KAH9331366.1"/>
    <property type="molecule type" value="Genomic_DNA"/>
</dbReference>
<protein>
    <submittedName>
        <fullName evidence="2">Uncharacterized protein</fullName>
    </submittedName>
</protein>
<keyword evidence="3" id="KW-1185">Reference proteome</keyword>
<reference evidence="2 3" key="1">
    <citation type="journal article" date="2021" name="Nat. Plants">
        <title>The Taxus genome provides insights into paclitaxel biosynthesis.</title>
        <authorList>
            <person name="Xiong X."/>
            <person name="Gou J."/>
            <person name="Liao Q."/>
            <person name="Li Y."/>
            <person name="Zhou Q."/>
            <person name="Bi G."/>
            <person name="Li C."/>
            <person name="Du R."/>
            <person name="Wang X."/>
            <person name="Sun T."/>
            <person name="Guo L."/>
            <person name="Liang H."/>
            <person name="Lu P."/>
            <person name="Wu Y."/>
            <person name="Zhang Z."/>
            <person name="Ro D.K."/>
            <person name="Shang Y."/>
            <person name="Huang S."/>
            <person name="Yan J."/>
        </authorList>
    </citation>
    <scope>NUCLEOTIDE SEQUENCE [LARGE SCALE GENOMIC DNA]</scope>
    <source>
        <strain evidence="2">Ta-2019</strain>
    </source>
</reference>
<accession>A0AA38GY91</accession>
<dbReference type="InterPro" id="IPR049306">
    <property type="entry name" value="GLV1-2"/>
</dbReference>